<sequence length="88" mass="9844">MRIRRQHRDDGRMTISDLLNTLTDRKISVSSISLKNTESPTYGVCDLSSAIGSVYEMRGRTIDGISISLDVGEWLVDHMSELAKENNS</sequence>
<name>A0A6J7WTK3_9CAUD</name>
<gene>
    <name evidence="1" type="ORF">UFOVP244_135</name>
</gene>
<protein>
    <submittedName>
        <fullName evidence="1">Uncharacterized protein</fullName>
    </submittedName>
</protein>
<accession>A0A6J7WTK3</accession>
<organism evidence="1">
    <name type="scientific">uncultured Caudovirales phage</name>
    <dbReference type="NCBI Taxonomy" id="2100421"/>
    <lineage>
        <taxon>Viruses</taxon>
        <taxon>Duplodnaviria</taxon>
        <taxon>Heunggongvirae</taxon>
        <taxon>Uroviricota</taxon>
        <taxon>Caudoviricetes</taxon>
        <taxon>Peduoviridae</taxon>
        <taxon>Maltschvirus</taxon>
        <taxon>Maltschvirus maltsch</taxon>
    </lineage>
</organism>
<reference evidence="1" key="1">
    <citation type="submission" date="2020-05" db="EMBL/GenBank/DDBJ databases">
        <authorList>
            <person name="Chiriac C."/>
            <person name="Salcher M."/>
            <person name="Ghai R."/>
            <person name="Kavagutti S V."/>
        </authorList>
    </citation>
    <scope>NUCLEOTIDE SEQUENCE</scope>
</reference>
<proteinExistence type="predicted"/>
<dbReference type="EMBL" id="LR798292">
    <property type="protein sequence ID" value="CAB5221321.1"/>
    <property type="molecule type" value="Genomic_DNA"/>
</dbReference>
<evidence type="ECO:0000313" key="1">
    <source>
        <dbReference type="EMBL" id="CAB5221321.1"/>
    </source>
</evidence>